<dbReference type="InterPro" id="IPR051547">
    <property type="entry name" value="TDP2-like"/>
</dbReference>
<dbReference type="AlphaFoldDB" id="A0A0M9ENC6"/>
<keyword evidence="9" id="KW-0234">DNA repair</keyword>
<evidence type="ECO:0000256" key="8">
    <source>
        <dbReference type="ARBA" id="ARBA00022842"/>
    </source>
</evidence>
<evidence type="ECO:0000256" key="2">
    <source>
        <dbReference type="ARBA" id="ARBA00001946"/>
    </source>
</evidence>
<keyword evidence="6" id="KW-0227">DNA damage</keyword>
<evidence type="ECO:0000256" key="5">
    <source>
        <dbReference type="ARBA" id="ARBA00022723"/>
    </source>
</evidence>
<keyword evidence="5" id="KW-0479">Metal-binding</keyword>
<evidence type="ECO:0000313" key="11">
    <source>
        <dbReference type="EMBL" id="KPA36569.1"/>
    </source>
</evidence>
<accession>A0A0M9ENC6</accession>
<keyword evidence="10" id="KW-0539">Nucleus</keyword>
<evidence type="ECO:0000256" key="10">
    <source>
        <dbReference type="ARBA" id="ARBA00023242"/>
    </source>
</evidence>
<proteinExistence type="predicted"/>
<gene>
    <name evidence="11" type="ORF">FLAG1_10653</name>
</gene>
<comment type="subcellular location">
    <subcellularLocation>
        <location evidence="3">Nucleus</location>
    </subcellularLocation>
</comment>
<dbReference type="GO" id="GO:0003697">
    <property type="term" value="F:single-stranded DNA binding"/>
    <property type="evidence" value="ECO:0007669"/>
    <property type="project" value="TreeGrafter"/>
</dbReference>
<dbReference type="PANTHER" id="PTHR15822">
    <property type="entry name" value="TRAF AND TNF RECEPTOR-ASSOCIATED PROTEIN"/>
    <property type="match status" value="1"/>
</dbReference>
<comment type="cofactor">
    <cofactor evidence="1">
        <name>Mn(2+)</name>
        <dbReference type="ChEBI" id="CHEBI:29035"/>
    </cofactor>
</comment>
<keyword evidence="11" id="KW-0255">Endonuclease</keyword>
<evidence type="ECO:0000256" key="7">
    <source>
        <dbReference type="ARBA" id="ARBA00022801"/>
    </source>
</evidence>
<comment type="caution">
    <text evidence="11">The sequence shown here is derived from an EMBL/GenBank/DDBJ whole genome shotgun (WGS) entry which is preliminary data.</text>
</comment>
<keyword evidence="8" id="KW-0460">Magnesium</keyword>
<evidence type="ECO:0000256" key="6">
    <source>
        <dbReference type="ARBA" id="ARBA00022763"/>
    </source>
</evidence>
<evidence type="ECO:0000313" key="12">
    <source>
        <dbReference type="Proteomes" id="UP000037904"/>
    </source>
</evidence>
<comment type="cofactor">
    <cofactor evidence="2">
        <name>Mg(2+)</name>
        <dbReference type="ChEBI" id="CHEBI:18420"/>
    </cofactor>
</comment>
<name>A0A0M9ENC6_FUSLA</name>
<keyword evidence="12" id="KW-1185">Reference proteome</keyword>
<sequence length="391" mass="43712">MALELRRRGDFRDVDDLSDFEFNDIYLDAISGSLELMDDTGPKISTLQSLIDQQADPSFLQPQVYNSQSSSWAPFCNEGRILGRGDDLIIASWNLFFSVPAAAARTSAAIAYLRTMFGQAPHNLVVMFQELRQESLEAILEDKWAQQNFILSDTVPPYLHYTDDESLDEGPDCIPSQYFTLMMVSKTLPISNCFRVPFVSEMERDALVVDIPVSGDHGFEASKRSLRLCTTHLESLYTGKQLRFQQLAQVSALLKGDSSQGQIIHGGLVGGDMNPADRFEHNTHRAPEVDLKDVWEDEPAPTPPVLKPFQKDITYGKARGNTWGYQSDRARTRKRLDKFLYTGSIETFALSEAQDTIGKLGRFGIGLKTKVGLDDVWVSDHFGITVGITVV</sequence>
<organism evidence="11 12">
    <name type="scientific">Fusarium langsethiae</name>
    <dbReference type="NCBI Taxonomy" id="179993"/>
    <lineage>
        <taxon>Eukaryota</taxon>
        <taxon>Fungi</taxon>
        <taxon>Dikarya</taxon>
        <taxon>Ascomycota</taxon>
        <taxon>Pezizomycotina</taxon>
        <taxon>Sordariomycetes</taxon>
        <taxon>Hypocreomycetidae</taxon>
        <taxon>Hypocreales</taxon>
        <taxon>Nectriaceae</taxon>
        <taxon>Fusarium</taxon>
    </lineage>
</organism>
<keyword evidence="4" id="KW-0540">Nuclease</keyword>
<dbReference type="SUPFAM" id="SSF56219">
    <property type="entry name" value="DNase I-like"/>
    <property type="match status" value="1"/>
</dbReference>
<evidence type="ECO:0000256" key="1">
    <source>
        <dbReference type="ARBA" id="ARBA00001936"/>
    </source>
</evidence>
<dbReference type="GO" id="GO:0005634">
    <property type="term" value="C:nucleus"/>
    <property type="evidence" value="ECO:0007669"/>
    <property type="project" value="UniProtKB-SubCell"/>
</dbReference>
<evidence type="ECO:0000256" key="9">
    <source>
        <dbReference type="ARBA" id="ARBA00023204"/>
    </source>
</evidence>
<evidence type="ECO:0000256" key="3">
    <source>
        <dbReference type="ARBA" id="ARBA00004123"/>
    </source>
</evidence>
<reference evidence="11 12" key="1">
    <citation type="submission" date="2015-04" db="EMBL/GenBank/DDBJ databases">
        <title>The draft genome sequence of Fusarium langsethiae, a T-2/HT-2 mycotoxin producer.</title>
        <authorList>
            <person name="Lysoe E."/>
            <person name="Divon H.H."/>
            <person name="Terzi V."/>
            <person name="Orru L."/>
            <person name="Lamontanara A."/>
            <person name="Kolseth A.-K."/>
            <person name="Frandsen R.J."/>
            <person name="Nielsen K."/>
            <person name="Thrane U."/>
        </authorList>
    </citation>
    <scope>NUCLEOTIDE SEQUENCE [LARGE SCALE GENOMIC DNA]</scope>
    <source>
        <strain evidence="11 12">Fl201059</strain>
    </source>
</reference>
<dbReference type="GO" id="GO:0004519">
    <property type="term" value="F:endonuclease activity"/>
    <property type="evidence" value="ECO:0007669"/>
    <property type="project" value="UniProtKB-KW"/>
</dbReference>
<dbReference type="GO" id="GO:0005737">
    <property type="term" value="C:cytoplasm"/>
    <property type="evidence" value="ECO:0007669"/>
    <property type="project" value="TreeGrafter"/>
</dbReference>
<keyword evidence="7" id="KW-0378">Hydrolase</keyword>
<dbReference type="Gene3D" id="3.60.10.10">
    <property type="entry name" value="Endonuclease/exonuclease/phosphatase"/>
    <property type="match status" value="1"/>
</dbReference>
<protein>
    <submittedName>
        <fullName evidence="11">Endonuclease exonuclease phosphatase family protein</fullName>
    </submittedName>
</protein>
<dbReference type="GO" id="GO:0006302">
    <property type="term" value="P:double-strand break repair"/>
    <property type="evidence" value="ECO:0007669"/>
    <property type="project" value="TreeGrafter"/>
</dbReference>
<evidence type="ECO:0000256" key="4">
    <source>
        <dbReference type="ARBA" id="ARBA00022722"/>
    </source>
</evidence>
<dbReference type="PANTHER" id="PTHR15822:SF4">
    <property type="entry name" value="TYROSYL-DNA PHOSPHODIESTERASE 2"/>
    <property type="match status" value="1"/>
</dbReference>
<dbReference type="GO" id="GO:0004527">
    <property type="term" value="F:exonuclease activity"/>
    <property type="evidence" value="ECO:0007669"/>
    <property type="project" value="UniProtKB-KW"/>
</dbReference>
<dbReference type="InterPro" id="IPR036691">
    <property type="entry name" value="Endo/exonu/phosph_ase_sf"/>
</dbReference>
<keyword evidence="11" id="KW-0269">Exonuclease</keyword>
<dbReference type="GO" id="GO:0046872">
    <property type="term" value="F:metal ion binding"/>
    <property type="evidence" value="ECO:0007669"/>
    <property type="project" value="UniProtKB-KW"/>
</dbReference>
<dbReference type="GO" id="GO:0070260">
    <property type="term" value="F:5'-tyrosyl-DNA phosphodiesterase activity"/>
    <property type="evidence" value="ECO:0007669"/>
    <property type="project" value="TreeGrafter"/>
</dbReference>
<dbReference type="EMBL" id="JXCE01000601">
    <property type="protein sequence ID" value="KPA36569.1"/>
    <property type="molecule type" value="Genomic_DNA"/>
</dbReference>
<dbReference type="Proteomes" id="UP000037904">
    <property type="component" value="Unassembled WGS sequence"/>
</dbReference>